<dbReference type="SUPFAM" id="SSF51246">
    <property type="entry name" value="Rudiment single hybrid motif"/>
    <property type="match status" value="1"/>
</dbReference>
<dbReference type="Proteomes" id="UP000660262">
    <property type="component" value="Unassembled WGS sequence"/>
</dbReference>
<dbReference type="InterPro" id="IPR000031">
    <property type="entry name" value="PurE_dom"/>
</dbReference>
<dbReference type="NCBIfam" id="TIGR01161">
    <property type="entry name" value="purK"/>
    <property type="match status" value="1"/>
</dbReference>
<dbReference type="GO" id="GO:0006189">
    <property type="term" value="P:'de novo' IMP biosynthetic process"/>
    <property type="evidence" value="ECO:0007669"/>
    <property type="project" value="UniProtKB-UniPathway"/>
</dbReference>
<evidence type="ECO:0000313" key="14">
    <source>
        <dbReference type="Proteomes" id="UP000660262"/>
    </source>
</evidence>
<dbReference type="SUPFAM" id="SSF52440">
    <property type="entry name" value="PreATP-grasp domain"/>
    <property type="match status" value="1"/>
</dbReference>
<dbReference type="NCBIfam" id="TIGR01162">
    <property type="entry name" value="purE"/>
    <property type="match status" value="1"/>
</dbReference>
<dbReference type="Pfam" id="PF17769">
    <property type="entry name" value="PurK_C"/>
    <property type="match status" value="1"/>
</dbReference>
<dbReference type="AlphaFoldDB" id="A0A830I308"/>
<dbReference type="InterPro" id="IPR011054">
    <property type="entry name" value="Rudment_hybrid_motif"/>
</dbReference>
<evidence type="ECO:0000256" key="1">
    <source>
        <dbReference type="ARBA" id="ARBA00001244"/>
    </source>
</evidence>
<sequence length="615" mass="65615">MAPVLGARLGGARGLRASLLPRVPHKSRLYGSLGRRSSLVLNAQAANQTTVGVLGGGQLGQMLAQAASPMGVHVKCLDPTTPKCPAALAGAEQINGNFADKEAVLAFAEGCDVVTVEIEHVSADALQALEEKGVDVQPPSRVIGLLQDKFKQKGHMRKQGVGTPEFVPVINEASFNLAMDALGFPFMLKSRKLAYDGRGNAVVHTRDDADAAVESLGGYDSELYAEQWCNFSKELAVMVALDRNDNAFYFPVVETTHVDSICHTTITPPQGVSRKALKNARKLAEDVVNALRASNEGGGNICGVFGIEMFLLEDGETVLYNEVAPRPHNSGHYSIEGCYVSQFEAQIRVLLRRSLTEQDVSLKVGAAGMLNVLGQHDGEDGMNQALGMMEASTGIHGASVHWYGKTEAKYQRKLGHITVVGENVSDVWRNVMRLDKPHEEHHGSSPVVGVIMGSDSDLATMGAACETLEQFGIPYEVSIVSAHRTPERMVEYARTARDRGLKVIIAGAGGAAHLPGMVAACTPLPVVGVPVKPQGYPLDGVDALLSIACMPKGVPVATVAIGNSANAALLAARMLGGASSSLCDKMEAYQEDMEQTVKGKAEHLENVSWREYHNH</sequence>
<dbReference type="InterPro" id="IPR013815">
    <property type="entry name" value="ATP_grasp_subdomain_1"/>
</dbReference>
<dbReference type="InterPro" id="IPR033747">
    <property type="entry name" value="PurE_ClassI"/>
</dbReference>
<evidence type="ECO:0000256" key="11">
    <source>
        <dbReference type="PROSITE-ProRule" id="PRU00409"/>
    </source>
</evidence>
<organism evidence="13 14">
    <name type="scientific">Pycnococcus provasolii</name>
    <dbReference type="NCBI Taxonomy" id="41880"/>
    <lineage>
        <taxon>Eukaryota</taxon>
        <taxon>Viridiplantae</taxon>
        <taxon>Chlorophyta</taxon>
        <taxon>Pseudoscourfieldiophyceae</taxon>
        <taxon>Pseudoscourfieldiales</taxon>
        <taxon>Pycnococcaceae</taxon>
        <taxon>Pycnococcus</taxon>
    </lineage>
</organism>
<gene>
    <name evidence="13" type="ORF">PPROV_001085800</name>
</gene>
<dbReference type="NCBIfam" id="NF004679">
    <property type="entry name" value="PRK06019.1-5"/>
    <property type="match status" value="1"/>
</dbReference>
<protein>
    <recommendedName>
        <fullName evidence="4">phosphoribosylaminoimidazole carboxylase</fullName>
        <ecNumber evidence="4">4.1.1.21</ecNumber>
    </recommendedName>
    <alternativeName>
        <fullName evidence="10">AIR carboxylase</fullName>
    </alternativeName>
</protein>
<keyword evidence="6" id="KW-0658">Purine biosynthesis</keyword>
<keyword evidence="14" id="KW-1185">Reference proteome</keyword>
<dbReference type="InterPro" id="IPR003135">
    <property type="entry name" value="ATP-grasp_carboxylate-amine"/>
</dbReference>
<dbReference type="InterPro" id="IPR016185">
    <property type="entry name" value="PreATP-grasp_dom_sf"/>
</dbReference>
<evidence type="ECO:0000256" key="9">
    <source>
        <dbReference type="ARBA" id="ARBA00023239"/>
    </source>
</evidence>
<dbReference type="PANTHER" id="PTHR11609:SF5">
    <property type="entry name" value="PHOSPHORIBOSYLAMINOIMIDAZOLE CARBOXYLASE"/>
    <property type="match status" value="1"/>
</dbReference>
<keyword evidence="5 11" id="KW-0547">Nucleotide-binding</keyword>
<dbReference type="InterPro" id="IPR005875">
    <property type="entry name" value="PurK"/>
</dbReference>
<dbReference type="PIRSF" id="PIRSF001340">
    <property type="entry name" value="AIR_carboxylase"/>
    <property type="match status" value="1"/>
</dbReference>
<dbReference type="EC" id="4.1.1.21" evidence="4"/>
<keyword evidence="8 11" id="KW-0067">ATP-binding</keyword>
<dbReference type="SUPFAM" id="SSF52255">
    <property type="entry name" value="N5-CAIR mutase (phosphoribosylaminoimidazole carboxylase, PurE)"/>
    <property type="match status" value="1"/>
</dbReference>
<dbReference type="PROSITE" id="PS50975">
    <property type="entry name" value="ATP_GRASP"/>
    <property type="match status" value="1"/>
</dbReference>
<dbReference type="EMBL" id="BNJQ01000038">
    <property type="protein sequence ID" value="GHP12131.1"/>
    <property type="molecule type" value="Genomic_DNA"/>
</dbReference>
<dbReference type="InterPro" id="IPR011761">
    <property type="entry name" value="ATP-grasp"/>
</dbReference>
<comment type="catalytic activity">
    <reaction evidence="1">
        <text>5-amino-1-(5-phospho-D-ribosyl)imidazole-4-carboxylate + H(+) = 5-amino-1-(5-phospho-beta-D-ribosyl)imidazole + CO2</text>
        <dbReference type="Rhea" id="RHEA:10792"/>
        <dbReference type="ChEBI" id="CHEBI:15378"/>
        <dbReference type="ChEBI" id="CHEBI:16526"/>
        <dbReference type="ChEBI" id="CHEBI:77657"/>
        <dbReference type="ChEBI" id="CHEBI:137981"/>
        <dbReference type="EC" id="4.1.1.21"/>
    </reaction>
</comment>
<dbReference type="SUPFAM" id="SSF56059">
    <property type="entry name" value="Glutathione synthetase ATP-binding domain-like"/>
    <property type="match status" value="1"/>
</dbReference>
<keyword evidence="7" id="KW-0210">Decarboxylase</keyword>
<proteinExistence type="inferred from homology"/>
<dbReference type="HAMAP" id="MF_01929">
    <property type="entry name" value="PurE_classI"/>
    <property type="match status" value="1"/>
</dbReference>
<comment type="pathway">
    <text evidence="2">Purine metabolism; IMP biosynthesis via de novo pathway; 5-amino-1-(5-phospho-D-ribosyl)imidazole-4-carboxylate from 5-amino-1-(5-phospho-D-ribosyl)imidazole (carboxylase route): step 1/1.</text>
</comment>
<dbReference type="Pfam" id="PF02222">
    <property type="entry name" value="ATP-grasp"/>
    <property type="match status" value="1"/>
</dbReference>
<dbReference type="InterPro" id="IPR040686">
    <property type="entry name" value="PurK_C"/>
</dbReference>
<evidence type="ECO:0000259" key="12">
    <source>
        <dbReference type="PROSITE" id="PS50975"/>
    </source>
</evidence>
<evidence type="ECO:0000256" key="7">
    <source>
        <dbReference type="ARBA" id="ARBA00022793"/>
    </source>
</evidence>
<comment type="caution">
    <text evidence="13">The sequence shown here is derived from an EMBL/GenBank/DDBJ whole genome shotgun (WGS) entry which is preliminary data.</text>
</comment>
<name>A0A830I308_9CHLO</name>
<dbReference type="HAMAP" id="MF_01928">
    <property type="entry name" value="PurK"/>
    <property type="match status" value="1"/>
</dbReference>
<comment type="similarity">
    <text evidence="3">In the C-terminal section; belongs to the AIR carboxylase family. Class I subfamily.</text>
</comment>
<evidence type="ECO:0000256" key="5">
    <source>
        <dbReference type="ARBA" id="ARBA00022741"/>
    </source>
</evidence>
<dbReference type="Gene3D" id="3.30.1490.20">
    <property type="entry name" value="ATP-grasp fold, A domain"/>
    <property type="match status" value="1"/>
</dbReference>
<evidence type="ECO:0000256" key="4">
    <source>
        <dbReference type="ARBA" id="ARBA00012329"/>
    </source>
</evidence>
<keyword evidence="9" id="KW-0456">Lyase</keyword>
<evidence type="ECO:0000256" key="3">
    <source>
        <dbReference type="ARBA" id="ARBA00006114"/>
    </source>
</evidence>
<evidence type="ECO:0000256" key="2">
    <source>
        <dbReference type="ARBA" id="ARBA00004747"/>
    </source>
</evidence>
<accession>A0A830I308</accession>
<dbReference type="Gene3D" id="3.40.50.1970">
    <property type="match status" value="1"/>
</dbReference>
<dbReference type="Gene3D" id="3.40.50.20">
    <property type="match status" value="1"/>
</dbReference>
<dbReference type="Pfam" id="PF00731">
    <property type="entry name" value="AIRC"/>
    <property type="match status" value="1"/>
</dbReference>
<dbReference type="UniPathway" id="UPA00074">
    <property type="reaction ID" value="UER00130"/>
</dbReference>
<dbReference type="GO" id="GO:0005524">
    <property type="term" value="F:ATP binding"/>
    <property type="evidence" value="ECO:0007669"/>
    <property type="project" value="UniProtKB-UniRule"/>
</dbReference>
<dbReference type="GO" id="GO:0004638">
    <property type="term" value="F:phosphoribosylaminoimidazole carboxylase activity"/>
    <property type="evidence" value="ECO:0007669"/>
    <property type="project" value="UniProtKB-EC"/>
</dbReference>
<evidence type="ECO:0000256" key="8">
    <source>
        <dbReference type="ARBA" id="ARBA00022840"/>
    </source>
</evidence>
<dbReference type="GO" id="GO:0046872">
    <property type="term" value="F:metal ion binding"/>
    <property type="evidence" value="ECO:0007669"/>
    <property type="project" value="InterPro"/>
</dbReference>
<evidence type="ECO:0000256" key="6">
    <source>
        <dbReference type="ARBA" id="ARBA00022755"/>
    </source>
</evidence>
<feature type="domain" description="ATP-grasp" evidence="12">
    <location>
        <begin position="153"/>
        <end position="351"/>
    </location>
</feature>
<evidence type="ECO:0000313" key="13">
    <source>
        <dbReference type="EMBL" id="GHP12131.1"/>
    </source>
</evidence>
<dbReference type="InterPro" id="IPR054350">
    <property type="entry name" value="PurT/PurK_preATP-grasp"/>
</dbReference>
<dbReference type="InterPro" id="IPR016301">
    <property type="entry name" value="Ade2_fungi/plant"/>
</dbReference>
<dbReference type="PANTHER" id="PTHR11609">
    <property type="entry name" value="PURINE BIOSYNTHESIS PROTEIN 6/7, PUR6/7"/>
    <property type="match status" value="1"/>
</dbReference>
<evidence type="ECO:0000256" key="10">
    <source>
        <dbReference type="ARBA" id="ARBA00031607"/>
    </source>
</evidence>
<dbReference type="SMART" id="SM01001">
    <property type="entry name" value="AIRC"/>
    <property type="match status" value="1"/>
</dbReference>
<dbReference type="OrthoDB" id="15425at2759"/>
<reference evidence="13" key="1">
    <citation type="submission" date="2020-10" db="EMBL/GenBank/DDBJ databases">
        <title>Unveiling of a novel bifunctional photoreceptor, Dualchrome1, isolated from a cosmopolitan green alga.</title>
        <authorList>
            <person name="Suzuki S."/>
            <person name="Kawachi M."/>
        </authorList>
    </citation>
    <scope>NUCLEOTIDE SEQUENCE</scope>
    <source>
        <strain evidence="13">NIES 2893</strain>
    </source>
</reference>
<dbReference type="Pfam" id="PF22660">
    <property type="entry name" value="RS_preATP-grasp-like"/>
    <property type="match status" value="1"/>
</dbReference>
<dbReference type="Gene3D" id="3.30.470.20">
    <property type="entry name" value="ATP-grasp fold, B domain"/>
    <property type="match status" value="1"/>
</dbReference>